<keyword evidence="6" id="KW-0472">Membrane</keyword>
<evidence type="ECO:0000313" key="10">
    <source>
        <dbReference type="Proteomes" id="UP000326903"/>
    </source>
</evidence>
<dbReference type="InterPro" id="IPR003423">
    <property type="entry name" value="OMP_efflux"/>
</dbReference>
<dbReference type="Gene3D" id="1.20.1600.10">
    <property type="entry name" value="Outer membrane efflux proteins (OEP)"/>
    <property type="match status" value="1"/>
</dbReference>
<dbReference type="PANTHER" id="PTHR30026">
    <property type="entry name" value="OUTER MEMBRANE PROTEIN TOLC"/>
    <property type="match status" value="1"/>
</dbReference>
<dbReference type="Pfam" id="PF02321">
    <property type="entry name" value="OEP"/>
    <property type="match status" value="2"/>
</dbReference>
<evidence type="ECO:0000256" key="1">
    <source>
        <dbReference type="ARBA" id="ARBA00004442"/>
    </source>
</evidence>
<keyword evidence="10" id="KW-1185">Reference proteome</keyword>
<dbReference type="GO" id="GO:0015562">
    <property type="term" value="F:efflux transmembrane transporter activity"/>
    <property type="evidence" value="ECO:0007669"/>
    <property type="project" value="InterPro"/>
</dbReference>
<protein>
    <submittedName>
        <fullName evidence="9">TolC family protein</fullName>
    </submittedName>
</protein>
<gene>
    <name evidence="9" type="ORF">FW778_11545</name>
</gene>
<evidence type="ECO:0000256" key="6">
    <source>
        <dbReference type="ARBA" id="ARBA00023136"/>
    </source>
</evidence>
<keyword evidence="4" id="KW-1134">Transmembrane beta strand</keyword>
<evidence type="ECO:0000256" key="3">
    <source>
        <dbReference type="ARBA" id="ARBA00022448"/>
    </source>
</evidence>
<accession>A0A5J5IIP2</accession>
<sequence>MYRKLKLLISFCLCGIMAQAQQKWNLQRCVQYALDSNISIKQNEIQAQLAGITYKESKLSQIPTVNFSNNEGYRFGKSQNPSTGILENRNFFQVGLNLQSSVTIFNWYSRKNTILANEWSLQASKAATDKLRNDIALTVANSYLQVLLARQQEQIADVQVKQSISQLDIVNKQVNAGALPELNAVELQAQLANDSANLISAKGNVTQAKYVLKANMNLDAATPFEIEEPAADQIPLEPIADLQPENVYALALANQPQQKVNDYNLKAAQKNSLAAKAALYPSIGAYGGLSTNYGYFRSPTYTQIPNGYAPSGLVVSDGSGGFIDVQKPLFTNGGKNGYITSDPLGTQFSNNFGQSIGISLSVPIFNGWQSKANYQRSKLNIKTLEYQVQLDNQTLKQDIFQAYNAAIVALEKFNSSLAQVDAAQKSYDFATKRYNIGMLSTLELVTDQNNLFRAKLQYVSNQFDYIFKMKILEFYKGMGVKL</sequence>
<proteinExistence type="inferred from homology"/>
<organism evidence="9 10">
    <name type="scientific">Ginsengibacter hankyongi</name>
    <dbReference type="NCBI Taxonomy" id="2607284"/>
    <lineage>
        <taxon>Bacteria</taxon>
        <taxon>Pseudomonadati</taxon>
        <taxon>Bacteroidota</taxon>
        <taxon>Chitinophagia</taxon>
        <taxon>Chitinophagales</taxon>
        <taxon>Chitinophagaceae</taxon>
        <taxon>Ginsengibacter</taxon>
    </lineage>
</organism>
<dbReference type="GO" id="GO:0015288">
    <property type="term" value="F:porin activity"/>
    <property type="evidence" value="ECO:0007669"/>
    <property type="project" value="TreeGrafter"/>
</dbReference>
<dbReference type="GO" id="GO:0009279">
    <property type="term" value="C:cell outer membrane"/>
    <property type="evidence" value="ECO:0007669"/>
    <property type="project" value="UniProtKB-SubCell"/>
</dbReference>
<reference evidence="9 10" key="1">
    <citation type="submission" date="2019-09" db="EMBL/GenBank/DDBJ databases">
        <title>Draft genome sequence of Ginsengibacter sp. BR5-29.</title>
        <authorList>
            <person name="Im W.-T."/>
        </authorList>
    </citation>
    <scope>NUCLEOTIDE SEQUENCE [LARGE SCALE GENOMIC DNA]</scope>
    <source>
        <strain evidence="9 10">BR5-29</strain>
    </source>
</reference>
<evidence type="ECO:0000256" key="8">
    <source>
        <dbReference type="SAM" id="SignalP"/>
    </source>
</evidence>
<evidence type="ECO:0000256" key="7">
    <source>
        <dbReference type="ARBA" id="ARBA00023237"/>
    </source>
</evidence>
<keyword evidence="8" id="KW-0732">Signal</keyword>
<keyword evidence="7" id="KW-0998">Cell outer membrane</keyword>
<feature type="signal peptide" evidence="8">
    <location>
        <begin position="1"/>
        <end position="20"/>
    </location>
</feature>
<comment type="subcellular location">
    <subcellularLocation>
        <location evidence="1">Cell outer membrane</location>
    </subcellularLocation>
</comment>
<dbReference type="InterPro" id="IPR051906">
    <property type="entry name" value="TolC-like"/>
</dbReference>
<keyword evidence="5" id="KW-0812">Transmembrane</keyword>
<dbReference type="AlphaFoldDB" id="A0A5J5IIP2"/>
<dbReference type="Proteomes" id="UP000326903">
    <property type="component" value="Unassembled WGS sequence"/>
</dbReference>
<comment type="caution">
    <text evidence="9">The sequence shown here is derived from an EMBL/GenBank/DDBJ whole genome shotgun (WGS) entry which is preliminary data.</text>
</comment>
<dbReference type="PANTHER" id="PTHR30026:SF20">
    <property type="entry name" value="OUTER MEMBRANE PROTEIN TOLC"/>
    <property type="match status" value="1"/>
</dbReference>
<dbReference type="EMBL" id="VYQF01000002">
    <property type="protein sequence ID" value="KAA9039448.1"/>
    <property type="molecule type" value="Genomic_DNA"/>
</dbReference>
<feature type="chain" id="PRO_5023817768" evidence="8">
    <location>
        <begin position="21"/>
        <end position="482"/>
    </location>
</feature>
<dbReference type="GO" id="GO:1990281">
    <property type="term" value="C:efflux pump complex"/>
    <property type="evidence" value="ECO:0007669"/>
    <property type="project" value="TreeGrafter"/>
</dbReference>
<keyword evidence="3" id="KW-0813">Transport</keyword>
<evidence type="ECO:0000256" key="5">
    <source>
        <dbReference type="ARBA" id="ARBA00022692"/>
    </source>
</evidence>
<evidence type="ECO:0000256" key="2">
    <source>
        <dbReference type="ARBA" id="ARBA00007613"/>
    </source>
</evidence>
<evidence type="ECO:0000256" key="4">
    <source>
        <dbReference type="ARBA" id="ARBA00022452"/>
    </source>
</evidence>
<dbReference type="SUPFAM" id="SSF56954">
    <property type="entry name" value="Outer membrane efflux proteins (OEP)"/>
    <property type="match status" value="1"/>
</dbReference>
<evidence type="ECO:0000313" key="9">
    <source>
        <dbReference type="EMBL" id="KAA9039448.1"/>
    </source>
</evidence>
<dbReference type="RefSeq" id="WP_150414859.1">
    <property type="nucleotide sequence ID" value="NZ_VYQF01000002.1"/>
</dbReference>
<name>A0A5J5IIP2_9BACT</name>
<comment type="similarity">
    <text evidence="2">Belongs to the outer membrane factor (OMF) (TC 1.B.17) family.</text>
</comment>